<accession>A0A1G5J2R7</accession>
<dbReference type="STRING" id="549386.SAMN02927923_02439"/>
<organism evidence="3 4">
    <name type="scientific">Microvirga guangxiensis</name>
    <dbReference type="NCBI Taxonomy" id="549386"/>
    <lineage>
        <taxon>Bacteria</taxon>
        <taxon>Pseudomonadati</taxon>
        <taxon>Pseudomonadota</taxon>
        <taxon>Alphaproteobacteria</taxon>
        <taxon>Hyphomicrobiales</taxon>
        <taxon>Methylobacteriaceae</taxon>
        <taxon>Microvirga</taxon>
    </lineage>
</organism>
<feature type="chain" id="PRO_5011545456" evidence="1">
    <location>
        <begin position="22"/>
        <end position="161"/>
    </location>
</feature>
<keyword evidence="4" id="KW-1185">Reference proteome</keyword>
<proteinExistence type="predicted"/>
<sequence length="161" mass="16785">MTLPALALAAGAIIASPPLVAAQTSLLHDTPPGVFISAVPVSATGSTTGMATFRTVTRILTVDALGNMDVVSRDGKAVGSIDGVVECNTDKKRLVLIERGGLLGLGAKTIALPLDNIAIQSGKVTLHNLDIAQLDGMPEFREDDTAFRKLSDIQQITLLQL</sequence>
<dbReference type="InterPro" id="IPR011033">
    <property type="entry name" value="PRC_barrel-like_sf"/>
</dbReference>
<evidence type="ECO:0000259" key="2">
    <source>
        <dbReference type="Pfam" id="PF05239"/>
    </source>
</evidence>
<feature type="signal peptide" evidence="1">
    <location>
        <begin position="1"/>
        <end position="21"/>
    </location>
</feature>
<dbReference type="RefSeq" id="WP_091134714.1">
    <property type="nucleotide sequence ID" value="NZ_FMVJ01000006.1"/>
</dbReference>
<protein>
    <submittedName>
        <fullName evidence="3">PRC-barrel domain-containing protein</fullName>
    </submittedName>
</protein>
<evidence type="ECO:0000313" key="4">
    <source>
        <dbReference type="Proteomes" id="UP000199569"/>
    </source>
</evidence>
<feature type="domain" description="PRC-barrel" evidence="2">
    <location>
        <begin position="65"/>
        <end position="128"/>
    </location>
</feature>
<dbReference type="SUPFAM" id="SSF50346">
    <property type="entry name" value="PRC-barrel domain"/>
    <property type="match status" value="1"/>
</dbReference>
<reference evidence="3 4" key="1">
    <citation type="submission" date="2016-10" db="EMBL/GenBank/DDBJ databases">
        <authorList>
            <person name="de Groot N.N."/>
        </authorList>
    </citation>
    <scope>NUCLEOTIDE SEQUENCE [LARGE SCALE GENOMIC DNA]</scope>
    <source>
        <strain evidence="3 4">CGMCC 1.7666</strain>
    </source>
</reference>
<dbReference type="AlphaFoldDB" id="A0A1G5J2R7"/>
<dbReference type="EMBL" id="FMVJ01000006">
    <property type="protein sequence ID" value="SCY81998.1"/>
    <property type="molecule type" value="Genomic_DNA"/>
</dbReference>
<dbReference type="OrthoDB" id="8021018at2"/>
<evidence type="ECO:0000256" key="1">
    <source>
        <dbReference type="SAM" id="SignalP"/>
    </source>
</evidence>
<gene>
    <name evidence="3" type="ORF">SAMN02927923_02439</name>
</gene>
<keyword evidence="1" id="KW-0732">Signal</keyword>
<dbReference type="Proteomes" id="UP000199569">
    <property type="component" value="Unassembled WGS sequence"/>
</dbReference>
<dbReference type="Gene3D" id="2.30.30.240">
    <property type="entry name" value="PRC-barrel domain"/>
    <property type="match status" value="1"/>
</dbReference>
<dbReference type="Pfam" id="PF05239">
    <property type="entry name" value="PRC"/>
    <property type="match status" value="1"/>
</dbReference>
<dbReference type="InterPro" id="IPR027275">
    <property type="entry name" value="PRC-brl_dom"/>
</dbReference>
<name>A0A1G5J2R7_9HYPH</name>
<evidence type="ECO:0000313" key="3">
    <source>
        <dbReference type="EMBL" id="SCY81998.1"/>
    </source>
</evidence>